<protein>
    <recommendedName>
        <fullName evidence="2">Seipin</fullName>
    </recommendedName>
</protein>
<dbReference type="EMBL" id="GALX01002314">
    <property type="protein sequence ID" value="JAB66152.1"/>
    <property type="molecule type" value="Transcribed_RNA"/>
</dbReference>
<dbReference type="KEGG" id="agb:108907616"/>
<evidence type="ECO:0000256" key="1">
    <source>
        <dbReference type="ARBA" id="ARBA00004477"/>
    </source>
</evidence>
<dbReference type="GO" id="GO:0006629">
    <property type="term" value="P:lipid metabolic process"/>
    <property type="evidence" value="ECO:0007669"/>
    <property type="project" value="UniProtKB-KW"/>
</dbReference>
<keyword evidence="5 8" id="KW-1133">Transmembrane helix</keyword>
<evidence type="ECO:0000256" key="5">
    <source>
        <dbReference type="ARBA" id="ARBA00022989"/>
    </source>
</evidence>
<dbReference type="Pfam" id="PF06775">
    <property type="entry name" value="Seipin"/>
    <property type="match status" value="1"/>
</dbReference>
<feature type="transmembrane region" description="Helical" evidence="8">
    <location>
        <begin position="275"/>
        <end position="298"/>
    </location>
</feature>
<sequence length="360" mass="41901">MFGIFSAIGSFIRLGPREYVRQKFKLPLVKFIHDTVNLYKSRTKAGVNNVREILFRGTVIALITALLVWLSIFMYIAFYYVYVPTISHERAVHLKFRPCGTGDSYKIIKGICSFPSAHVQLTNRQQLLMMGQPYKIHLDLDMPESPTNRELGMFMVCVDFRGKRGQLLANSCRSTMLHYRGFMLDTIYKLIFSPFFVFGTAEEKQNVHVELFSDYEEKEVNFLFKPPMQNEYASHEPVTDIYVEIQSRFIEIYSAKVLVNAQFSGLRYVMFHWPVLSAALGITANLFFIALTCMISWYQIIHSEEYVNFIEKNNDKKTDSDSDTSSFSVDYDEASFLEEKIRHRTHSNGDREHVEEIKQH</sequence>
<keyword evidence="6" id="KW-0443">Lipid metabolism</keyword>
<evidence type="ECO:0000256" key="7">
    <source>
        <dbReference type="ARBA" id="ARBA00023136"/>
    </source>
</evidence>
<keyword evidence="3 8" id="KW-0812">Transmembrane</keyword>
<evidence type="ECO:0000256" key="4">
    <source>
        <dbReference type="ARBA" id="ARBA00022824"/>
    </source>
</evidence>
<evidence type="ECO:0000256" key="3">
    <source>
        <dbReference type="ARBA" id="ARBA00022692"/>
    </source>
</evidence>
<dbReference type="GeneID" id="108907616"/>
<evidence type="ECO:0000313" key="9">
    <source>
        <dbReference type="EMBL" id="JAB66152.1"/>
    </source>
</evidence>
<dbReference type="GO" id="GO:0005789">
    <property type="term" value="C:endoplasmic reticulum membrane"/>
    <property type="evidence" value="ECO:0007669"/>
    <property type="project" value="UniProtKB-SubCell"/>
</dbReference>
<dbReference type="GO" id="GO:0140042">
    <property type="term" value="P:lipid droplet formation"/>
    <property type="evidence" value="ECO:0007669"/>
    <property type="project" value="UniProtKB-ARBA"/>
</dbReference>
<reference evidence="9" key="1">
    <citation type="submission" date="2013-07" db="EMBL/GenBank/DDBJ databases">
        <title>Midgut Transcriptome Profiling of Anoplphora glabripennis, a Lignocellulose Degrading, Wood-Boring Cerambycid.</title>
        <authorList>
            <person name="Scully E.D."/>
            <person name="Hoover K."/>
            <person name="Carlson J.E."/>
            <person name="Tien M."/>
            <person name="Geib S.M."/>
        </authorList>
    </citation>
    <scope>NUCLEOTIDE SEQUENCE</scope>
</reference>
<dbReference type="PANTHER" id="PTHR21212">
    <property type="entry name" value="BERNARDINELLI-SEIP CONGENITAL LIPODYSTROPHY 2 HOMOLOG BSCL2 PROTEIN"/>
    <property type="match status" value="1"/>
</dbReference>
<keyword evidence="7 8" id="KW-0472">Membrane</keyword>
<organism evidence="9">
    <name type="scientific">Anoplophora glabripennis</name>
    <name type="common">Asian longhorn beetle</name>
    <name type="synonym">Anoplophora nobilis</name>
    <dbReference type="NCBI Taxonomy" id="217634"/>
    <lineage>
        <taxon>Eukaryota</taxon>
        <taxon>Metazoa</taxon>
        <taxon>Ecdysozoa</taxon>
        <taxon>Arthropoda</taxon>
        <taxon>Hexapoda</taxon>
        <taxon>Insecta</taxon>
        <taxon>Pterygota</taxon>
        <taxon>Neoptera</taxon>
        <taxon>Endopterygota</taxon>
        <taxon>Coleoptera</taxon>
        <taxon>Polyphaga</taxon>
        <taxon>Cucujiformia</taxon>
        <taxon>Chrysomeloidea</taxon>
        <taxon>Cerambycidae</taxon>
        <taxon>Lamiinae</taxon>
        <taxon>Lamiini</taxon>
        <taxon>Anoplophora</taxon>
    </lineage>
</organism>
<dbReference type="CTD" id="31245"/>
<dbReference type="AlphaFoldDB" id="V5GWQ7"/>
<gene>
    <name evidence="9" type="primary">BSCL2</name>
</gene>
<evidence type="ECO:0000256" key="6">
    <source>
        <dbReference type="ARBA" id="ARBA00023098"/>
    </source>
</evidence>
<evidence type="ECO:0000256" key="2">
    <source>
        <dbReference type="ARBA" id="ARBA00022064"/>
    </source>
</evidence>
<dbReference type="InterPro" id="IPR009617">
    <property type="entry name" value="Seipin"/>
</dbReference>
<comment type="subcellular location">
    <subcellularLocation>
        <location evidence="1">Endoplasmic reticulum membrane</location>
        <topology evidence="1">Multi-pass membrane protein</topology>
    </subcellularLocation>
</comment>
<feature type="transmembrane region" description="Helical" evidence="8">
    <location>
        <begin position="59"/>
        <end position="82"/>
    </location>
</feature>
<accession>V5GWQ7</accession>
<proteinExistence type="predicted"/>
<dbReference type="OrthoDB" id="3990054at2759"/>
<evidence type="ECO:0000256" key="8">
    <source>
        <dbReference type="SAM" id="Phobius"/>
    </source>
</evidence>
<name>V5GWQ7_ANOGL</name>
<dbReference type="PANTHER" id="PTHR21212:SF0">
    <property type="entry name" value="SEIPIN"/>
    <property type="match status" value="1"/>
</dbReference>
<keyword evidence="4" id="KW-0256">Endoplasmic reticulum</keyword>
<dbReference type="CDD" id="cd23995">
    <property type="entry name" value="Seipin_BSCL2_like"/>
    <property type="match status" value="1"/>
</dbReference>